<evidence type="ECO:0000313" key="1">
    <source>
        <dbReference type="EMBL" id="KYN40908.1"/>
    </source>
</evidence>
<dbReference type="EMBL" id="KQ981512">
    <property type="protein sequence ID" value="KYN40908.1"/>
    <property type="molecule type" value="Genomic_DNA"/>
</dbReference>
<sequence length="71" mass="8299">MMRRLVVSDTIRWSRDIYVKHVSGIRQYLAPPRPSGDSLTTPPRAVRRRWDAEEICMQNATRRNSLSMNVV</sequence>
<reference evidence="1 2" key="1">
    <citation type="submission" date="2016-03" db="EMBL/GenBank/DDBJ databases">
        <title>Trachymyrmex septentrionalis WGS genome.</title>
        <authorList>
            <person name="Nygaard S."/>
            <person name="Hu H."/>
            <person name="Boomsma J."/>
            <person name="Zhang G."/>
        </authorList>
    </citation>
    <scope>NUCLEOTIDE SEQUENCE [LARGE SCALE GENOMIC DNA]</scope>
    <source>
        <strain evidence="1">Tsep2-gDNA-1</strain>
        <tissue evidence="1">Whole body</tissue>
    </source>
</reference>
<proteinExistence type="predicted"/>
<name>A0A195FKH7_9HYME</name>
<dbReference type="AlphaFoldDB" id="A0A195FKH7"/>
<dbReference type="Proteomes" id="UP000078541">
    <property type="component" value="Unassembled WGS sequence"/>
</dbReference>
<keyword evidence="2" id="KW-1185">Reference proteome</keyword>
<accession>A0A195FKH7</accession>
<protein>
    <submittedName>
        <fullName evidence="1">Uncharacterized protein</fullName>
    </submittedName>
</protein>
<evidence type="ECO:0000313" key="2">
    <source>
        <dbReference type="Proteomes" id="UP000078541"/>
    </source>
</evidence>
<gene>
    <name evidence="1" type="ORF">ALC56_04799</name>
</gene>
<organism evidence="1 2">
    <name type="scientific">Trachymyrmex septentrionalis</name>
    <dbReference type="NCBI Taxonomy" id="34720"/>
    <lineage>
        <taxon>Eukaryota</taxon>
        <taxon>Metazoa</taxon>
        <taxon>Ecdysozoa</taxon>
        <taxon>Arthropoda</taxon>
        <taxon>Hexapoda</taxon>
        <taxon>Insecta</taxon>
        <taxon>Pterygota</taxon>
        <taxon>Neoptera</taxon>
        <taxon>Endopterygota</taxon>
        <taxon>Hymenoptera</taxon>
        <taxon>Apocrita</taxon>
        <taxon>Aculeata</taxon>
        <taxon>Formicoidea</taxon>
        <taxon>Formicidae</taxon>
        <taxon>Myrmicinae</taxon>
        <taxon>Trachymyrmex</taxon>
    </lineage>
</organism>